<proteinExistence type="predicted"/>
<feature type="non-terminal residue" evidence="1">
    <location>
        <position position="1"/>
    </location>
</feature>
<dbReference type="EMBL" id="BGPR01275566">
    <property type="protein sequence ID" value="GBN10185.1"/>
    <property type="molecule type" value="Genomic_DNA"/>
</dbReference>
<keyword evidence="2" id="KW-1185">Reference proteome</keyword>
<reference evidence="1 2" key="1">
    <citation type="journal article" date="2019" name="Sci. Rep.">
        <title>Orb-weaving spider Araneus ventricosus genome elucidates the spidroin gene catalogue.</title>
        <authorList>
            <person name="Kono N."/>
            <person name="Nakamura H."/>
            <person name="Ohtoshi R."/>
            <person name="Moran D.A.P."/>
            <person name="Shinohara A."/>
            <person name="Yoshida Y."/>
            <person name="Fujiwara M."/>
            <person name="Mori M."/>
            <person name="Tomita M."/>
            <person name="Arakawa K."/>
        </authorList>
    </citation>
    <scope>NUCLEOTIDE SEQUENCE [LARGE SCALE GENOMIC DNA]</scope>
</reference>
<dbReference type="Proteomes" id="UP000499080">
    <property type="component" value="Unassembled WGS sequence"/>
</dbReference>
<comment type="caution">
    <text evidence="1">The sequence shown here is derived from an EMBL/GenBank/DDBJ whole genome shotgun (WGS) entry which is preliminary data.</text>
</comment>
<evidence type="ECO:0000313" key="1">
    <source>
        <dbReference type="EMBL" id="GBN10185.1"/>
    </source>
</evidence>
<evidence type="ECO:0000313" key="2">
    <source>
        <dbReference type="Proteomes" id="UP000499080"/>
    </source>
</evidence>
<dbReference type="AlphaFoldDB" id="A0A4Y2L675"/>
<organism evidence="1 2">
    <name type="scientific">Araneus ventricosus</name>
    <name type="common">Orbweaver spider</name>
    <name type="synonym">Epeira ventricosa</name>
    <dbReference type="NCBI Taxonomy" id="182803"/>
    <lineage>
        <taxon>Eukaryota</taxon>
        <taxon>Metazoa</taxon>
        <taxon>Ecdysozoa</taxon>
        <taxon>Arthropoda</taxon>
        <taxon>Chelicerata</taxon>
        <taxon>Arachnida</taxon>
        <taxon>Araneae</taxon>
        <taxon>Araneomorphae</taxon>
        <taxon>Entelegynae</taxon>
        <taxon>Araneoidea</taxon>
        <taxon>Araneidae</taxon>
        <taxon>Araneus</taxon>
    </lineage>
</organism>
<protein>
    <submittedName>
        <fullName evidence="1">Uncharacterized protein</fullName>
    </submittedName>
</protein>
<gene>
    <name evidence="1" type="ORF">AVEN_164981_1</name>
</gene>
<sequence>SRKALYIDNVFYVYCTSSVYGAELSLEPCGDFLKPFDLQAVSRWIEGASKDLRDTVP</sequence>
<name>A0A4Y2L675_ARAVE</name>
<accession>A0A4Y2L675</accession>